<keyword evidence="1" id="KW-0472">Membrane</keyword>
<feature type="transmembrane region" description="Helical" evidence="1">
    <location>
        <begin position="71"/>
        <end position="91"/>
    </location>
</feature>
<sequence>GRSKVHRLIISSCHFLGQLLVECKTQSFLFHLQVPSLALQLIDELADRYFLRFELGEGRVDSQSRTVHHRLNVFIFLVVCLRFTLNELFWAEVLLPSHPLQRFS</sequence>
<feature type="non-terminal residue" evidence="2">
    <location>
        <position position="1"/>
    </location>
</feature>
<keyword evidence="1" id="KW-0812">Transmembrane</keyword>
<dbReference type="AlphaFoldDB" id="A0AAN5D069"/>
<comment type="caution">
    <text evidence="2">The sequence shown here is derived from an EMBL/GenBank/DDBJ whole genome shotgun (WGS) entry which is preliminary data.</text>
</comment>
<evidence type="ECO:0000256" key="1">
    <source>
        <dbReference type="SAM" id="Phobius"/>
    </source>
</evidence>
<keyword evidence="1" id="KW-1133">Transmembrane helix</keyword>
<name>A0AAN5D069_9BILA</name>
<gene>
    <name evidence="2" type="ORF">PMAYCL1PPCAC_24109</name>
</gene>
<accession>A0AAN5D069</accession>
<proteinExistence type="predicted"/>
<dbReference type="EMBL" id="BTRK01000005">
    <property type="protein sequence ID" value="GMR53914.1"/>
    <property type="molecule type" value="Genomic_DNA"/>
</dbReference>
<protein>
    <submittedName>
        <fullName evidence="2">Uncharacterized protein</fullName>
    </submittedName>
</protein>
<dbReference type="Proteomes" id="UP001328107">
    <property type="component" value="Unassembled WGS sequence"/>
</dbReference>
<evidence type="ECO:0000313" key="2">
    <source>
        <dbReference type="EMBL" id="GMR53914.1"/>
    </source>
</evidence>
<organism evidence="2 3">
    <name type="scientific">Pristionchus mayeri</name>
    <dbReference type="NCBI Taxonomy" id="1317129"/>
    <lineage>
        <taxon>Eukaryota</taxon>
        <taxon>Metazoa</taxon>
        <taxon>Ecdysozoa</taxon>
        <taxon>Nematoda</taxon>
        <taxon>Chromadorea</taxon>
        <taxon>Rhabditida</taxon>
        <taxon>Rhabditina</taxon>
        <taxon>Diplogasteromorpha</taxon>
        <taxon>Diplogasteroidea</taxon>
        <taxon>Neodiplogasteridae</taxon>
        <taxon>Pristionchus</taxon>
    </lineage>
</organism>
<reference evidence="3" key="1">
    <citation type="submission" date="2022-10" db="EMBL/GenBank/DDBJ databases">
        <title>Genome assembly of Pristionchus species.</title>
        <authorList>
            <person name="Yoshida K."/>
            <person name="Sommer R.J."/>
        </authorList>
    </citation>
    <scope>NUCLEOTIDE SEQUENCE [LARGE SCALE GENOMIC DNA]</scope>
    <source>
        <strain evidence="3">RS5460</strain>
    </source>
</reference>
<keyword evidence="3" id="KW-1185">Reference proteome</keyword>
<evidence type="ECO:0000313" key="3">
    <source>
        <dbReference type="Proteomes" id="UP001328107"/>
    </source>
</evidence>